<gene>
    <name evidence="1" type="ORF">CLW00_109134</name>
</gene>
<evidence type="ECO:0000313" key="1">
    <source>
        <dbReference type="EMBL" id="PRY86287.1"/>
    </source>
</evidence>
<accession>A0A2T0WHW1</accession>
<reference evidence="1 2" key="1">
    <citation type="submission" date="2018-03" db="EMBL/GenBank/DDBJ databases">
        <title>Genomic Encyclopedia of Archaeal and Bacterial Type Strains, Phase II (KMG-II): from individual species to whole genera.</title>
        <authorList>
            <person name="Goeker M."/>
        </authorList>
    </citation>
    <scope>NUCLEOTIDE SEQUENCE [LARGE SCALE GENOMIC DNA]</scope>
    <source>
        <strain evidence="1 2">DSM 27929</strain>
    </source>
</reference>
<organism evidence="1 2">
    <name type="scientific">Mongoliibacter ruber</name>
    <dbReference type="NCBI Taxonomy" id="1750599"/>
    <lineage>
        <taxon>Bacteria</taxon>
        <taxon>Pseudomonadati</taxon>
        <taxon>Bacteroidota</taxon>
        <taxon>Cytophagia</taxon>
        <taxon>Cytophagales</taxon>
        <taxon>Cyclobacteriaceae</taxon>
        <taxon>Mongoliibacter</taxon>
    </lineage>
</organism>
<dbReference type="Proteomes" id="UP000238157">
    <property type="component" value="Unassembled WGS sequence"/>
</dbReference>
<comment type="caution">
    <text evidence="1">The sequence shown here is derived from an EMBL/GenBank/DDBJ whole genome shotgun (WGS) entry which is preliminary data.</text>
</comment>
<dbReference type="AlphaFoldDB" id="A0A2T0WHW1"/>
<protein>
    <submittedName>
        <fullName evidence="1">Uncharacterized protein</fullName>
    </submittedName>
</protein>
<proteinExistence type="predicted"/>
<dbReference type="EMBL" id="PVTR01000009">
    <property type="protein sequence ID" value="PRY86287.1"/>
    <property type="molecule type" value="Genomic_DNA"/>
</dbReference>
<evidence type="ECO:0000313" key="2">
    <source>
        <dbReference type="Proteomes" id="UP000238157"/>
    </source>
</evidence>
<keyword evidence="2" id="KW-1185">Reference proteome</keyword>
<name>A0A2T0WHW1_9BACT</name>
<sequence length="41" mass="4678">MDIYGYWILMDIISNLNVYTILYGSRSNNGVNSTLKEGFVC</sequence>